<name>A0A3E0WNJ3_9GAMM</name>
<feature type="non-terminal residue" evidence="1">
    <location>
        <position position="119"/>
    </location>
</feature>
<dbReference type="Proteomes" id="UP000256763">
    <property type="component" value="Unassembled WGS sequence"/>
</dbReference>
<dbReference type="AlphaFoldDB" id="A0A3E0WNJ3"/>
<evidence type="ECO:0000313" key="2">
    <source>
        <dbReference type="Proteomes" id="UP000256763"/>
    </source>
</evidence>
<evidence type="ECO:0000313" key="1">
    <source>
        <dbReference type="EMBL" id="RFA33546.1"/>
    </source>
</evidence>
<protein>
    <submittedName>
        <fullName evidence="1">Uncharacterized protein</fullName>
    </submittedName>
</protein>
<gene>
    <name evidence="1" type="ORF">CAL65_16960</name>
</gene>
<dbReference type="Gene3D" id="3.55.50.10">
    <property type="entry name" value="Baseplate protein-like domains"/>
    <property type="match status" value="1"/>
</dbReference>
<sequence>MNPGGTDFSRLSLEVADFPPLNAIALQGTERFSQPFRFEIDIKIPRGYPVQQLAGQRARLRWQTPDRGAGLRIGVITGGRDLTCAAQPEVITRLYLEPQLALTAKTVHTRVLRGLSLPQ</sequence>
<comment type="caution">
    <text evidence="1">The sequence shown here is derived from an EMBL/GenBank/DDBJ whole genome shotgun (WGS) entry which is preliminary data.</text>
</comment>
<proteinExistence type="predicted"/>
<dbReference type="SUPFAM" id="SSF69279">
    <property type="entry name" value="Phage tail proteins"/>
    <property type="match status" value="1"/>
</dbReference>
<keyword evidence="2" id="KW-1185">Reference proteome</keyword>
<accession>A0A3E0WNJ3</accession>
<reference evidence="2" key="1">
    <citation type="submission" date="2017-05" db="EMBL/GenBank/DDBJ databases">
        <authorList>
            <person name="Sharma S."/>
            <person name="Sidhu C."/>
            <person name="Pinnaka A.K."/>
        </authorList>
    </citation>
    <scope>NUCLEOTIDE SEQUENCE [LARGE SCALE GENOMIC DNA]</scope>
    <source>
        <strain evidence="2">AK93</strain>
    </source>
</reference>
<dbReference type="EMBL" id="NFZW01000020">
    <property type="protein sequence ID" value="RFA33546.1"/>
    <property type="molecule type" value="Genomic_DNA"/>
</dbReference>
<dbReference type="Gene3D" id="2.30.110.50">
    <property type="match status" value="1"/>
</dbReference>
<organism evidence="1 2">
    <name type="scientific">Alkalilimnicola ehrlichii</name>
    <dbReference type="NCBI Taxonomy" id="351052"/>
    <lineage>
        <taxon>Bacteria</taxon>
        <taxon>Pseudomonadati</taxon>
        <taxon>Pseudomonadota</taxon>
        <taxon>Gammaproteobacteria</taxon>
        <taxon>Chromatiales</taxon>
        <taxon>Ectothiorhodospiraceae</taxon>
        <taxon>Alkalilimnicola</taxon>
    </lineage>
</organism>
<dbReference type="RefSeq" id="WP_147305544.1">
    <property type="nucleotide sequence ID" value="NZ_NFZW01000020.1"/>
</dbReference>